<dbReference type="InterPro" id="IPR050072">
    <property type="entry name" value="Peptidase_M20A"/>
</dbReference>
<dbReference type="Pfam" id="PF01546">
    <property type="entry name" value="Peptidase_M20"/>
    <property type="match status" value="1"/>
</dbReference>
<dbReference type="SUPFAM" id="SSF53187">
    <property type="entry name" value="Zn-dependent exopeptidases"/>
    <property type="match status" value="1"/>
</dbReference>
<dbReference type="InterPro" id="IPR011650">
    <property type="entry name" value="Peptidase_M20_dimer"/>
</dbReference>
<evidence type="ECO:0000313" key="4">
    <source>
        <dbReference type="EMBL" id="VIP00569.1"/>
    </source>
</evidence>
<dbReference type="KEGG" id="tim:GMBLW1_33910"/>
<evidence type="ECO:0000256" key="1">
    <source>
        <dbReference type="ARBA" id="ARBA00022723"/>
    </source>
</evidence>
<dbReference type="FunCoup" id="A0A6C2YH27">
    <property type="interactions" value="240"/>
</dbReference>
<dbReference type="SUPFAM" id="SSF55031">
    <property type="entry name" value="Bacterial exopeptidase dimerisation domain"/>
    <property type="match status" value="1"/>
</dbReference>
<organism evidence="4">
    <name type="scientific">Tuwongella immobilis</name>
    <dbReference type="NCBI Taxonomy" id="692036"/>
    <lineage>
        <taxon>Bacteria</taxon>
        <taxon>Pseudomonadati</taxon>
        <taxon>Planctomycetota</taxon>
        <taxon>Planctomycetia</taxon>
        <taxon>Gemmatales</taxon>
        <taxon>Gemmataceae</taxon>
        <taxon>Tuwongella</taxon>
    </lineage>
</organism>
<dbReference type="Gene3D" id="3.40.630.10">
    <property type="entry name" value="Zn peptidases"/>
    <property type="match status" value="1"/>
</dbReference>
<dbReference type="Gene3D" id="3.30.70.360">
    <property type="match status" value="1"/>
</dbReference>
<dbReference type="PANTHER" id="PTHR43808">
    <property type="entry name" value="ACETYLORNITHINE DEACETYLASE"/>
    <property type="match status" value="1"/>
</dbReference>
<keyword evidence="2" id="KW-0378">Hydrolase</keyword>
<gene>
    <name evidence="4" type="ORF">GMBLW1_33910</name>
</gene>
<keyword evidence="5" id="KW-1185">Reference proteome</keyword>
<dbReference type="GO" id="GO:0046872">
    <property type="term" value="F:metal ion binding"/>
    <property type="evidence" value="ECO:0007669"/>
    <property type="project" value="UniProtKB-KW"/>
</dbReference>
<keyword evidence="1" id="KW-0479">Metal-binding</keyword>
<dbReference type="CDD" id="cd03894">
    <property type="entry name" value="M20_ArgE"/>
    <property type="match status" value="1"/>
</dbReference>
<protein>
    <recommendedName>
        <fullName evidence="3">Peptidase M20 dimerisation domain-containing protein</fullName>
    </recommendedName>
</protein>
<dbReference type="EMBL" id="LR586016">
    <property type="protein sequence ID" value="VIP00569.1"/>
    <property type="molecule type" value="Genomic_DNA"/>
</dbReference>
<proteinExistence type="predicted"/>
<dbReference type="EMBL" id="LR593887">
    <property type="protein sequence ID" value="VTR96556.1"/>
    <property type="molecule type" value="Genomic_DNA"/>
</dbReference>
<dbReference type="Proteomes" id="UP000464378">
    <property type="component" value="Chromosome"/>
</dbReference>
<evidence type="ECO:0000313" key="5">
    <source>
        <dbReference type="Proteomes" id="UP000464378"/>
    </source>
</evidence>
<dbReference type="RefSeq" id="WP_232055869.1">
    <property type="nucleotide sequence ID" value="NZ_LR593887.1"/>
</dbReference>
<dbReference type="Pfam" id="PF07687">
    <property type="entry name" value="M20_dimer"/>
    <property type="match status" value="1"/>
</dbReference>
<feature type="domain" description="Peptidase M20 dimerisation" evidence="3">
    <location>
        <begin position="177"/>
        <end position="274"/>
    </location>
</feature>
<evidence type="ECO:0000256" key="2">
    <source>
        <dbReference type="ARBA" id="ARBA00022801"/>
    </source>
</evidence>
<dbReference type="InterPro" id="IPR036264">
    <property type="entry name" value="Bact_exopeptidase_dim_dom"/>
</dbReference>
<dbReference type="InterPro" id="IPR002933">
    <property type="entry name" value="Peptidase_M20"/>
</dbReference>
<dbReference type="AlphaFoldDB" id="A0A6C2YH27"/>
<evidence type="ECO:0000259" key="3">
    <source>
        <dbReference type="Pfam" id="PF07687"/>
    </source>
</evidence>
<dbReference type="InParanoid" id="A0A6C2YH27"/>
<reference evidence="4" key="1">
    <citation type="submission" date="2019-04" db="EMBL/GenBank/DDBJ databases">
        <authorList>
            <consortium name="Science for Life Laboratories"/>
        </authorList>
    </citation>
    <scope>NUCLEOTIDE SEQUENCE</scope>
    <source>
        <strain evidence="4">MBLW1</strain>
    </source>
</reference>
<dbReference type="GO" id="GO:0016787">
    <property type="term" value="F:hydrolase activity"/>
    <property type="evidence" value="ECO:0007669"/>
    <property type="project" value="UniProtKB-KW"/>
</dbReference>
<name>A0A6C2YH27_9BACT</name>
<accession>A0A6C2YH27</accession>
<sequence length="385" mass="41468">MMPPLNQLLADLVSIPSVNPMGRPADGPLFFENRVTDYLEQFFRNLGVPYERQPVAPLRDNIVARFDSPGATRTLLWEVHQDTVPVDAMVIDPFAAEIRDGRLYGRGACDVKGSMAAMLTAFARLVREKPAGACNVILACTVDEEHTFLGVQELMRRGVQAEAAIVAEPTGLNIVDAHKGVTRWKLTTPGRACHSSRPDLGVNAIYRMGLVLEATARYAQQLSASRSEPRLGVPTISVGRIEGGVSVNTVPDVCTIEVDRRLLPGESGAAAHEDHLAFLRSQPGIDFELLSKPWMACPALSNELSAKITAQLGQAIDAVVGSHSVFAVPFGTDASTIAEYGIPAVVFGPGSIDQAHTNDEWIELSQVEKAVEILLEVVQGRSSVA</sequence>